<dbReference type="CDD" id="cd00761">
    <property type="entry name" value="Glyco_tranf_GTA_type"/>
    <property type="match status" value="1"/>
</dbReference>
<keyword evidence="2 5" id="KW-0808">Transferase</keyword>
<evidence type="ECO:0000259" key="3">
    <source>
        <dbReference type="Pfam" id="PF00535"/>
    </source>
</evidence>
<dbReference type="InterPro" id="IPR013691">
    <property type="entry name" value="MeTrfase_14"/>
</dbReference>
<name>A0A3A9AJP7_9FIRM</name>
<dbReference type="SUPFAM" id="SSF53335">
    <property type="entry name" value="S-adenosyl-L-methionine-dependent methyltransferases"/>
    <property type="match status" value="1"/>
</dbReference>
<dbReference type="RefSeq" id="WP_120472203.1">
    <property type="nucleotide sequence ID" value="NZ_RAYQ01000038.1"/>
</dbReference>
<dbReference type="PANTHER" id="PTHR22916:SF51">
    <property type="entry name" value="GLYCOSYLTRANSFERASE EPSH-RELATED"/>
    <property type="match status" value="1"/>
</dbReference>
<organism evidence="5 6">
    <name type="scientific">Parablautia intestinalis</name>
    <dbReference type="NCBI Taxonomy" id="2320100"/>
    <lineage>
        <taxon>Bacteria</taxon>
        <taxon>Bacillati</taxon>
        <taxon>Bacillota</taxon>
        <taxon>Clostridia</taxon>
        <taxon>Lachnospirales</taxon>
        <taxon>Lachnospiraceae</taxon>
        <taxon>Parablautia</taxon>
    </lineage>
</organism>
<dbReference type="InterPro" id="IPR029044">
    <property type="entry name" value="Nucleotide-diphossugar_trans"/>
</dbReference>
<accession>A0A3A9AJP7</accession>
<evidence type="ECO:0000313" key="6">
    <source>
        <dbReference type="Proteomes" id="UP000280696"/>
    </source>
</evidence>
<reference evidence="5 6" key="1">
    <citation type="submission" date="2018-09" db="EMBL/GenBank/DDBJ databases">
        <title>Murine metabolic-syndrome-specific gut microbial biobank.</title>
        <authorList>
            <person name="Liu C."/>
        </authorList>
    </citation>
    <scope>NUCLEOTIDE SEQUENCE [LARGE SCALE GENOMIC DNA]</scope>
    <source>
        <strain evidence="5 6">0.1xD8-82</strain>
    </source>
</reference>
<keyword evidence="6" id="KW-1185">Reference proteome</keyword>
<feature type="domain" description="Glycosyltransferase 2-like" evidence="3">
    <location>
        <begin position="8"/>
        <end position="144"/>
    </location>
</feature>
<sequence>MMKKVEISVIMPVYNAELFLAESLESILNQTFTNFELICVNDRSNDLSTEILLKYQDLDDRIKILTNNIRQGAAETRNRGMRAAIGTYFVFLDADDIFEKDMLELAFNAIEKYQSDIVMFEAMHMPTEKIHETIKKKHTEKYKEKYCRKTFSLKECEPWEIVNWTSAPWNKMYRRSFIESKKIYFQSLPCNNDVYFVIMGYMSDSKIIVLDEERNLVHVRDHYSVSRISYDRDPMCSYKAIKKIQEELIERDLFKDVYAHFYYRAFFEFIGAIKSAQSREKAQKFYDFLSYEGIRQICENHETYYAQSDEYIQNAFEKFRKKSFESRWYLEEGALKINIEKRKDFLLNYIRAVVDSGNKICIWGAGRNGRILINFLNDNAVKIDCILDMNTGKEGTYIGGYQIKRPEYLSYKAEKEYLVFVTSVWALDSASILAQKSTNKISVVGIHELLNI</sequence>
<comment type="caution">
    <text evidence="5">The sequence shown here is derived from an EMBL/GenBank/DDBJ whole genome shotgun (WGS) entry which is preliminary data.</text>
</comment>
<evidence type="ECO:0000256" key="1">
    <source>
        <dbReference type="ARBA" id="ARBA00022676"/>
    </source>
</evidence>
<dbReference type="Gene3D" id="3.90.550.10">
    <property type="entry name" value="Spore Coat Polysaccharide Biosynthesis Protein SpsA, Chain A"/>
    <property type="match status" value="1"/>
</dbReference>
<feature type="domain" description="C-methyltransferase" evidence="4">
    <location>
        <begin position="335"/>
        <end position="410"/>
    </location>
</feature>
<dbReference type="GO" id="GO:0016757">
    <property type="term" value="F:glycosyltransferase activity"/>
    <property type="evidence" value="ECO:0007669"/>
    <property type="project" value="UniProtKB-KW"/>
</dbReference>
<dbReference type="InterPro" id="IPR029063">
    <property type="entry name" value="SAM-dependent_MTases_sf"/>
</dbReference>
<gene>
    <name evidence="5" type="ORF">D7V94_20745</name>
</gene>
<dbReference type="Pfam" id="PF00535">
    <property type="entry name" value="Glycos_transf_2"/>
    <property type="match status" value="1"/>
</dbReference>
<proteinExistence type="predicted"/>
<dbReference type="OrthoDB" id="9802649at2"/>
<dbReference type="Gene3D" id="3.40.50.720">
    <property type="entry name" value="NAD(P)-binding Rossmann-like Domain"/>
    <property type="match status" value="1"/>
</dbReference>
<protein>
    <submittedName>
        <fullName evidence="5">Glycosyltransferase</fullName>
    </submittedName>
</protein>
<evidence type="ECO:0000259" key="4">
    <source>
        <dbReference type="Pfam" id="PF08484"/>
    </source>
</evidence>
<evidence type="ECO:0000256" key="2">
    <source>
        <dbReference type="ARBA" id="ARBA00022679"/>
    </source>
</evidence>
<dbReference type="Pfam" id="PF08484">
    <property type="entry name" value="Methyltransf_14"/>
    <property type="match status" value="1"/>
</dbReference>
<evidence type="ECO:0000313" key="5">
    <source>
        <dbReference type="EMBL" id="RKI87616.1"/>
    </source>
</evidence>
<dbReference type="Proteomes" id="UP000280696">
    <property type="component" value="Unassembled WGS sequence"/>
</dbReference>
<keyword evidence="1" id="KW-0328">Glycosyltransferase</keyword>
<dbReference type="PANTHER" id="PTHR22916">
    <property type="entry name" value="GLYCOSYLTRANSFERASE"/>
    <property type="match status" value="1"/>
</dbReference>
<dbReference type="EMBL" id="RAYQ01000038">
    <property type="protein sequence ID" value="RKI87616.1"/>
    <property type="molecule type" value="Genomic_DNA"/>
</dbReference>
<dbReference type="AlphaFoldDB" id="A0A3A9AJP7"/>
<dbReference type="InterPro" id="IPR001173">
    <property type="entry name" value="Glyco_trans_2-like"/>
</dbReference>
<dbReference type="SUPFAM" id="SSF53448">
    <property type="entry name" value="Nucleotide-diphospho-sugar transferases"/>
    <property type="match status" value="1"/>
</dbReference>